<dbReference type="Proteomes" id="UP000292702">
    <property type="component" value="Unassembled WGS sequence"/>
</dbReference>
<sequence>MSERYRAKRMKCTHREKKELRYDFGVPSLQSRFIATLAELKQSGSAYDPRRDRANMPRRGPVAVRAWAAHHAWQELQCAQVDRERWRQIVIKFAERKRAAIDLELRKLEHARAKQARFMAGAQRAGRRTHWRTLQRTVIYGMRWIRTTRVH</sequence>
<keyword evidence="2" id="KW-1185">Reference proteome</keyword>
<accession>A0A4V6N761</accession>
<reference evidence="1 2" key="1">
    <citation type="submission" date="2018-11" db="EMBL/GenBank/DDBJ databases">
        <title>Genome assembly of Steccherinum ochraceum LE-BIN_3174, the white-rot fungus of the Steccherinaceae family (The Residual Polyporoid clade, Polyporales, Basidiomycota).</title>
        <authorList>
            <person name="Fedorova T.V."/>
            <person name="Glazunova O.A."/>
            <person name="Landesman E.O."/>
            <person name="Moiseenko K.V."/>
            <person name="Psurtseva N.V."/>
            <person name="Savinova O.S."/>
            <person name="Shakhova N.V."/>
            <person name="Tyazhelova T.V."/>
            <person name="Vasina D.V."/>
        </authorList>
    </citation>
    <scope>NUCLEOTIDE SEQUENCE [LARGE SCALE GENOMIC DNA]</scope>
    <source>
        <strain evidence="1 2">LE-BIN_3174</strain>
    </source>
</reference>
<organism evidence="1 2">
    <name type="scientific">Steccherinum ochraceum</name>
    <dbReference type="NCBI Taxonomy" id="92696"/>
    <lineage>
        <taxon>Eukaryota</taxon>
        <taxon>Fungi</taxon>
        <taxon>Dikarya</taxon>
        <taxon>Basidiomycota</taxon>
        <taxon>Agaricomycotina</taxon>
        <taxon>Agaricomycetes</taxon>
        <taxon>Polyporales</taxon>
        <taxon>Steccherinaceae</taxon>
        <taxon>Steccherinum</taxon>
    </lineage>
</organism>
<protein>
    <submittedName>
        <fullName evidence="1">Uncharacterized protein</fullName>
    </submittedName>
</protein>
<proteinExistence type="predicted"/>
<gene>
    <name evidence="1" type="ORF">EIP91_001670</name>
</gene>
<evidence type="ECO:0000313" key="1">
    <source>
        <dbReference type="EMBL" id="TCD66177.1"/>
    </source>
</evidence>
<evidence type="ECO:0000313" key="2">
    <source>
        <dbReference type="Proteomes" id="UP000292702"/>
    </source>
</evidence>
<comment type="caution">
    <text evidence="1">The sequence shown here is derived from an EMBL/GenBank/DDBJ whole genome shotgun (WGS) entry which is preliminary data.</text>
</comment>
<dbReference type="EMBL" id="RWJN01000146">
    <property type="protein sequence ID" value="TCD66177.1"/>
    <property type="molecule type" value="Genomic_DNA"/>
</dbReference>
<dbReference type="AlphaFoldDB" id="A0A4V6N761"/>
<name>A0A4V6N761_9APHY</name>